<sequence>MRQELLQSAQAFLTSESVQSADNESKIQFLRNKGLHDEEIKEAFIRAGEALQIPWPPPRPSLMSQSVYYPSPIPRLTDIQIVSYALLLAIGTFGLTASITVIIKKIMSNLLRTIANYQANRYKQNAVVLSRINQCIQSQQTGTTNSLETEQSKLNDSIDRLVELTLQYKESRIKHQPYIDFKSNVEQFKDIIIQTSMPPNYGSYSTSVFSNKCSDSIEAVVQNVKSEIRSFKGTLLSRRNFPVVTPSPVTPTIRHSIIPVPVEQPPIYHPRRKRSFRSELAPLVKDTA</sequence>
<dbReference type="PANTHER" id="PTHR23058:SF0">
    <property type="entry name" value="PEROXISOMAL MEMBRANE PROTEIN PEX14"/>
    <property type="match status" value="1"/>
</dbReference>
<keyword evidence="11" id="KW-0812">Transmembrane</keyword>
<dbReference type="EMBL" id="JAEPRD010000008">
    <property type="protein sequence ID" value="KAG2211572.1"/>
    <property type="molecule type" value="Genomic_DNA"/>
</dbReference>
<comment type="similarity">
    <text evidence="1 10">Belongs to the peroxin-14 family.</text>
</comment>
<evidence type="ECO:0000256" key="10">
    <source>
        <dbReference type="RuleBase" id="RU367032"/>
    </source>
</evidence>
<evidence type="ECO:0000256" key="6">
    <source>
        <dbReference type="ARBA" id="ARBA00023140"/>
    </source>
</evidence>
<gene>
    <name evidence="13" type="ORF">INT47_008668</name>
</gene>
<comment type="subcellular location">
    <subcellularLocation>
        <location evidence="9 10">Peroxisome membrane</location>
    </subcellularLocation>
</comment>
<comment type="function">
    <text evidence="10">Component of the PEX13-PEX14 docking complex, a translocon channel that specifically mediates the import of peroxisomal cargo proteins bound to PEX5 receptor. The PEX13-PEX14 docking complex forms a large import pore which can be opened to a diameter of about 9 nm. Mechanistically, PEX5 receptor along with cargo proteins associates with the PEX14 subunit of the PEX13-PEX14 docking complex in the cytosol, leading to the insertion of the receptor into the organelle membrane with the concomitant translocation of the cargo into the peroxisome matrix.</text>
</comment>
<evidence type="ECO:0000256" key="5">
    <source>
        <dbReference type="ARBA" id="ARBA00023136"/>
    </source>
</evidence>
<keyword evidence="2 10" id="KW-0813">Transport</keyword>
<organism evidence="13 14">
    <name type="scientific">Mucor saturninus</name>
    <dbReference type="NCBI Taxonomy" id="64648"/>
    <lineage>
        <taxon>Eukaryota</taxon>
        <taxon>Fungi</taxon>
        <taxon>Fungi incertae sedis</taxon>
        <taxon>Mucoromycota</taxon>
        <taxon>Mucoromycotina</taxon>
        <taxon>Mucoromycetes</taxon>
        <taxon>Mucorales</taxon>
        <taxon>Mucorineae</taxon>
        <taxon>Mucoraceae</taxon>
        <taxon>Mucor</taxon>
    </lineage>
</organism>
<evidence type="ECO:0000256" key="7">
    <source>
        <dbReference type="ARBA" id="ARBA00029502"/>
    </source>
</evidence>
<feature type="transmembrane region" description="Helical" evidence="11">
    <location>
        <begin position="81"/>
        <end position="103"/>
    </location>
</feature>
<dbReference type="InterPro" id="IPR006785">
    <property type="entry name" value="Pex14_N"/>
</dbReference>
<dbReference type="OrthoDB" id="441517at2759"/>
<evidence type="ECO:0000256" key="11">
    <source>
        <dbReference type="SAM" id="Phobius"/>
    </source>
</evidence>
<dbReference type="GO" id="GO:0005102">
    <property type="term" value="F:signaling receptor binding"/>
    <property type="evidence" value="ECO:0007669"/>
    <property type="project" value="TreeGrafter"/>
</dbReference>
<keyword evidence="4" id="KW-0811">Translocation</keyword>
<dbReference type="Proteomes" id="UP000603453">
    <property type="component" value="Unassembled WGS sequence"/>
</dbReference>
<protein>
    <recommendedName>
        <fullName evidence="7 10">Peroxisomal membrane protein PEX14</fullName>
    </recommendedName>
    <alternativeName>
        <fullName evidence="8 10">Peroxin-14</fullName>
    </alternativeName>
</protein>
<reference evidence="13" key="1">
    <citation type="submission" date="2020-12" db="EMBL/GenBank/DDBJ databases">
        <title>Metabolic potential, ecology and presence of endohyphal bacteria is reflected in genomic diversity of Mucoromycotina.</title>
        <authorList>
            <person name="Muszewska A."/>
            <person name="Okrasinska A."/>
            <person name="Steczkiewicz K."/>
            <person name="Drgas O."/>
            <person name="Orlowska M."/>
            <person name="Perlinska-Lenart U."/>
            <person name="Aleksandrzak-Piekarczyk T."/>
            <person name="Szatraj K."/>
            <person name="Zielenkiewicz U."/>
            <person name="Pilsyk S."/>
            <person name="Malc E."/>
            <person name="Mieczkowski P."/>
            <person name="Kruszewska J.S."/>
            <person name="Biernat P."/>
            <person name="Pawlowska J."/>
        </authorList>
    </citation>
    <scope>NUCLEOTIDE SEQUENCE</scope>
    <source>
        <strain evidence="13">WA0000017839</strain>
    </source>
</reference>
<dbReference type="GO" id="GO:0016560">
    <property type="term" value="P:protein import into peroxisome matrix, docking"/>
    <property type="evidence" value="ECO:0007669"/>
    <property type="project" value="UniProtKB-UniRule"/>
</dbReference>
<evidence type="ECO:0000313" key="13">
    <source>
        <dbReference type="EMBL" id="KAG2211572.1"/>
    </source>
</evidence>
<feature type="domain" description="Peroxisome membrane anchor protein Pex14p N-terminal" evidence="12">
    <location>
        <begin position="2"/>
        <end position="44"/>
    </location>
</feature>
<evidence type="ECO:0000313" key="14">
    <source>
        <dbReference type="Proteomes" id="UP000603453"/>
    </source>
</evidence>
<dbReference type="AlphaFoldDB" id="A0A8H7RJU1"/>
<dbReference type="InterPro" id="IPR025655">
    <property type="entry name" value="PEX14"/>
</dbReference>
<dbReference type="Pfam" id="PF04695">
    <property type="entry name" value="Pex14_N"/>
    <property type="match status" value="1"/>
</dbReference>
<evidence type="ECO:0000259" key="12">
    <source>
        <dbReference type="Pfam" id="PF04695"/>
    </source>
</evidence>
<evidence type="ECO:0000256" key="8">
    <source>
        <dbReference type="ARBA" id="ARBA00029691"/>
    </source>
</evidence>
<evidence type="ECO:0000256" key="9">
    <source>
        <dbReference type="ARBA" id="ARBA00046271"/>
    </source>
</evidence>
<evidence type="ECO:0000256" key="4">
    <source>
        <dbReference type="ARBA" id="ARBA00023010"/>
    </source>
</evidence>
<accession>A0A8H7RJU1</accession>
<evidence type="ECO:0000256" key="1">
    <source>
        <dbReference type="ARBA" id="ARBA00005443"/>
    </source>
</evidence>
<evidence type="ECO:0000256" key="3">
    <source>
        <dbReference type="ARBA" id="ARBA00022927"/>
    </source>
</evidence>
<dbReference type="GO" id="GO:0005778">
    <property type="term" value="C:peroxisomal membrane"/>
    <property type="evidence" value="ECO:0007669"/>
    <property type="project" value="UniProtKB-SubCell"/>
</dbReference>
<dbReference type="GO" id="GO:1990429">
    <property type="term" value="C:peroxisomal importomer complex"/>
    <property type="evidence" value="ECO:0007669"/>
    <property type="project" value="TreeGrafter"/>
</dbReference>
<keyword evidence="14" id="KW-1185">Reference proteome</keyword>
<proteinExistence type="inferred from homology"/>
<dbReference type="Gene3D" id="1.10.10.10">
    <property type="entry name" value="Winged helix-like DNA-binding domain superfamily/Winged helix DNA-binding domain"/>
    <property type="match status" value="1"/>
</dbReference>
<comment type="caution">
    <text evidence="13">The sequence shown here is derived from an EMBL/GenBank/DDBJ whole genome shotgun (WGS) entry which is preliminary data.</text>
</comment>
<keyword evidence="11" id="KW-1133">Transmembrane helix</keyword>
<dbReference type="InterPro" id="IPR036388">
    <property type="entry name" value="WH-like_DNA-bd_sf"/>
</dbReference>
<keyword evidence="6 10" id="KW-0576">Peroxisome</keyword>
<name>A0A8H7RJU1_9FUNG</name>
<evidence type="ECO:0000256" key="2">
    <source>
        <dbReference type="ARBA" id="ARBA00022448"/>
    </source>
</evidence>
<dbReference type="PANTHER" id="PTHR23058">
    <property type="entry name" value="PEROXISOMAL MEMBRANE PROTEIN PEX14"/>
    <property type="match status" value="1"/>
</dbReference>
<keyword evidence="5 10" id="KW-0472">Membrane</keyword>
<keyword evidence="3 10" id="KW-0653">Protein transport</keyword>